<evidence type="ECO:0000313" key="3">
    <source>
        <dbReference type="Proteomes" id="UP000192569"/>
    </source>
</evidence>
<organism evidence="2 3">
    <name type="scientific">Thermanaeromonas toyohensis ToBE</name>
    <dbReference type="NCBI Taxonomy" id="698762"/>
    <lineage>
        <taxon>Bacteria</taxon>
        <taxon>Bacillati</taxon>
        <taxon>Bacillota</taxon>
        <taxon>Clostridia</taxon>
        <taxon>Neomoorellales</taxon>
        <taxon>Neomoorellaceae</taxon>
        <taxon>Thermanaeromonas</taxon>
    </lineage>
</organism>
<gene>
    <name evidence="2" type="ORF">SAMN00808754_3316</name>
</gene>
<evidence type="ECO:0000259" key="1">
    <source>
        <dbReference type="SMART" id="SM00909"/>
    </source>
</evidence>
<feature type="domain" description="GerMN" evidence="1">
    <location>
        <begin position="233"/>
        <end position="321"/>
    </location>
</feature>
<dbReference type="RefSeq" id="WP_084666948.1">
    <property type="nucleotide sequence ID" value="NZ_LT838272.1"/>
</dbReference>
<keyword evidence="3" id="KW-1185">Reference proteome</keyword>
<dbReference type="Proteomes" id="UP000192569">
    <property type="component" value="Chromosome I"/>
</dbReference>
<proteinExistence type="predicted"/>
<reference evidence="2 3" key="1">
    <citation type="submission" date="2017-04" db="EMBL/GenBank/DDBJ databases">
        <authorList>
            <person name="Afonso C.L."/>
            <person name="Miller P.J."/>
            <person name="Scott M.A."/>
            <person name="Spackman E."/>
            <person name="Goraichik I."/>
            <person name="Dimitrov K.M."/>
            <person name="Suarez D.L."/>
            <person name="Swayne D.E."/>
        </authorList>
    </citation>
    <scope>NUCLEOTIDE SEQUENCE [LARGE SCALE GENOMIC DNA]</scope>
    <source>
        <strain evidence="2 3">ToBE</strain>
    </source>
</reference>
<protein>
    <submittedName>
        <fullName evidence="2">Germination protein M</fullName>
    </submittedName>
</protein>
<dbReference type="OrthoDB" id="9809406at2"/>
<name>A0A1W1W3H2_9FIRM</name>
<dbReference type="Pfam" id="PF10646">
    <property type="entry name" value="Germane"/>
    <property type="match status" value="2"/>
</dbReference>
<dbReference type="PROSITE" id="PS51257">
    <property type="entry name" value="PROKAR_LIPOPROTEIN"/>
    <property type="match status" value="1"/>
</dbReference>
<dbReference type="SMART" id="SM00909">
    <property type="entry name" value="Germane"/>
    <property type="match status" value="2"/>
</dbReference>
<dbReference type="AlphaFoldDB" id="A0A1W1W3H2"/>
<dbReference type="STRING" id="698762.SAMN00808754_3316"/>
<accession>A0A1W1W3H2</accession>
<dbReference type="EMBL" id="LT838272">
    <property type="protein sequence ID" value="SMC00172.1"/>
    <property type="molecule type" value="Genomic_DNA"/>
</dbReference>
<feature type="domain" description="GerMN" evidence="1">
    <location>
        <begin position="89"/>
        <end position="177"/>
    </location>
</feature>
<sequence length="341" mass="37546">MSALSLKRRLKVGGCLASILLLVLALAGTYGCTRRAKVAAAPPLTISDKQMRPILYRQELRQVLIYYATPDGRYLVPVTVSINPTREVAKTAVEKLLAGPAQDGLARTIPEGTKLREVYSVAGENIAYVDLTKELLQLKTPYEAELALRSLVLTLTELEGIENIRILVEGQRVEQLGGLKVEDTLKRPSSVNSLVKEEGKKGDTVQVYFSDKNALYLIPVAVPIPPGKEKERERVAMEALIKGPPPDSGLLPTVWPGTKLLNFFIQDGVAWVDLSREALSYGGGSTAETMFVNSLLFTLTEDFSVTKVQLLFEGKKRDHLPEGTPVNRPLSRPEHLNVIYK</sequence>
<evidence type="ECO:0000313" key="2">
    <source>
        <dbReference type="EMBL" id="SMC00172.1"/>
    </source>
</evidence>
<dbReference type="InterPro" id="IPR019606">
    <property type="entry name" value="GerMN"/>
</dbReference>